<feature type="transmembrane region" description="Helical" evidence="8">
    <location>
        <begin position="117"/>
        <end position="134"/>
    </location>
</feature>
<evidence type="ECO:0000256" key="2">
    <source>
        <dbReference type="ARBA" id="ARBA00005632"/>
    </source>
</evidence>
<dbReference type="RefSeq" id="WP_081948173.1">
    <property type="nucleotide sequence ID" value="NZ_CP009451.1"/>
</dbReference>
<evidence type="ECO:0000313" key="10">
    <source>
        <dbReference type="Proteomes" id="UP000217979"/>
    </source>
</evidence>
<accession>A0A291E1R7</accession>
<feature type="transmembrane region" description="Helical" evidence="8">
    <location>
        <begin position="63"/>
        <end position="84"/>
    </location>
</feature>
<proteinExistence type="inferred from homology"/>
<dbReference type="GO" id="GO:0005886">
    <property type="term" value="C:plasma membrane"/>
    <property type="evidence" value="ECO:0007669"/>
    <property type="project" value="UniProtKB-SubCell"/>
</dbReference>
<sequence>MWFGMFSSLKIKWTDVFTALIRGMLNISLCFVGLILTIFLLREGSYMAAMLYNNTSEKSSYDLIEALVTYFLFFEFVALIVVYFKSGCHFPLRYFIYIAITAIIRLLIVDHSSAQDTILYCASIFILSTILLFTKSKKIEP</sequence>
<dbReference type="InterPro" id="IPR009315">
    <property type="entry name" value="P_starv_induced_PsiE"/>
</dbReference>
<gene>
    <name evidence="9" type="ORF">CO704_18835</name>
</gene>
<dbReference type="EMBL" id="CP023525">
    <property type="protein sequence ID" value="ATF94010.1"/>
    <property type="molecule type" value="Genomic_DNA"/>
</dbReference>
<dbReference type="OrthoDB" id="9792470at2"/>
<evidence type="ECO:0000256" key="1">
    <source>
        <dbReference type="ARBA" id="ARBA00004429"/>
    </source>
</evidence>
<dbReference type="GO" id="GO:0016036">
    <property type="term" value="P:cellular response to phosphate starvation"/>
    <property type="evidence" value="ECO:0007669"/>
    <property type="project" value="InterPro"/>
</dbReference>
<evidence type="ECO:0000256" key="7">
    <source>
        <dbReference type="ARBA" id="ARBA00023136"/>
    </source>
</evidence>
<dbReference type="Pfam" id="PF06146">
    <property type="entry name" value="PsiE"/>
    <property type="match status" value="1"/>
</dbReference>
<feature type="transmembrane region" description="Helical" evidence="8">
    <location>
        <begin position="20"/>
        <end position="42"/>
    </location>
</feature>
<keyword evidence="7 8" id="KW-0472">Membrane</keyword>
<dbReference type="PIRSF" id="PIRSF029598">
    <property type="entry name" value="PsiE"/>
    <property type="match status" value="1"/>
</dbReference>
<dbReference type="Proteomes" id="UP000217979">
    <property type="component" value="Chromosome"/>
</dbReference>
<evidence type="ECO:0000256" key="8">
    <source>
        <dbReference type="SAM" id="Phobius"/>
    </source>
</evidence>
<keyword evidence="6 8" id="KW-1133">Transmembrane helix</keyword>
<keyword evidence="5 8" id="KW-0812">Transmembrane</keyword>
<protein>
    <recommendedName>
        <fullName evidence="3">Protein PsiE</fullName>
    </recommendedName>
</protein>
<keyword evidence="4" id="KW-1003">Cell membrane</keyword>
<dbReference type="AlphaFoldDB" id="A0A291E1R7"/>
<dbReference type="PANTHER" id="PTHR37819:SF1">
    <property type="entry name" value="PROTEIN PSIE"/>
    <property type="match status" value="1"/>
</dbReference>
<evidence type="ECO:0000256" key="6">
    <source>
        <dbReference type="ARBA" id="ARBA00022989"/>
    </source>
</evidence>
<evidence type="ECO:0000313" key="9">
    <source>
        <dbReference type="EMBL" id="ATF94010.1"/>
    </source>
</evidence>
<dbReference type="PANTHER" id="PTHR37819">
    <property type="entry name" value="PROTEIN PSIE"/>
    <property type="match status" value="1"/>
</dbReference>
<comment type="subcellular location">
    <subcellularLocation>
        <location evidence="1">Cell inner membrane</location>
        <topology evidence="1">Multi-pass membrane protein</topology>
    </subcellularLocation>
</comment>
<reference evidence="9 10" key="1">
    <citation type="submission" date="2017-09" db="EMBL/GenBank/DDBJ databases">
        <title>FDA dAtabase for Regulatory Grade micrObial Sequences (FDA-ARGOS): Supporting development and validation of Infectious Disease Dx tests.</title>
        <authorList>
            <person name="Minogue T."/>
            <person name="Wolcott M."/>
            <person name="Wasieloski L."/>
            <person name="Aguilar W."/>
            <person name="Moore D."/>
            <person name="Tallon L."/>
            <person name="Sadzewicz L."/>
            <person name="Ott S."/>
            <person name="Zhao X."/>
            <person name="Nagaraj S."/>
            <person name="Vavikolanu K."/>
            <person name="Aluvathingal J."/>
            <person name="Nadendla S."/>
            <person name="Sichtig H."/>
        </authorList>
    </citation>
    <scope>NUCLEOTIDE SEQUENCE [LARGE SCALE GENOMIC DNA]</scope>
    <source>
        <strain evidence="9 10">FDAARGOS_392</strain>
    </source>
</reference>
<dbReference type="InterPro" id="IPR020948">
    <property type="entry name" value="P_starv_induced_PsiE-like"/>
</dbReference>
<comment type="similarity">
    <text evidence="2">Belongs to the PsiE family.</text>
</comment>
<evidence type="ECO:0000256" key="4">
    <source>
        <dbReference type="ARBA" id="ARBA00022475"/>
    </source>
</evidence>
<feature type="transmembrane region" description="Helical" evidence="8">
    <location>
        <begin position="90"/>
        <end position="108"/>
    </location>
</feature>
<evidence type="ECO:0000256" key="3">
    <source>
        <dbReference type="ARBA" id="ARBA00021903"/>
    </source>
</evidence>
<evidence type="ECO:0000256" key="5">
    <source>
        <dbReference type="ARBA" id="ARBA00022692"/>
    </source>
</evidence>
<name>A0A291E1R7_9ENTR</name>
<organism evidence="9 10">
    <name type="scientific">Cedecea neteri</name>
    <dbReference type="NCBI Taxonomy" id="158822"/>
    <lineage>
        <taxon>Bacteria</taxon>
        <taxon>Pseudomonadati</taxon>
        <taxon>Pseudomonadota</taxon>
        <taxon>Gammaproteobacteria</taxon>
        <taxon>Enterobacterales</taxon>
        <taxon>Enterobacteriaceae</taxon>
        <taxon>Cedecea</taxon>
    </lineage>
</organism>